<evidence type="ECO:0000313" key="14">
    <source>
        <dbReference type="EMBL" id="KIO42603.1"/>
    </source>
</evidence>
<evidence type="ECO:0000256" key="7">
    <source>
        <dbReference type="ARBA" id="ARBA00023136"/>
    </source>
</evidence>
<dbReference type="InterPro" id="IPR008969">
    <property type="entry name" value="CarboxyPept-like_regulatory"/>
</dbReference>
<keyword evidence="2 10" id="KW-0813">Transport</keyword>
<evidence type="ECO:0000256" key="1">
    <source>
        <dbReference type="ARBA" id="ARBA00004571"/>
    </source>
</evidence>
<dbReference type="SUPFAM" id="SSF56935">
    <property type="entry name" value="Porins"/>
    <property type="match status" value="1"/>
</dbReference>
<organism evidence="14 15">
    <name type="scientific">Sanguibacteroides justesenii</name>
    <dbReference type="NCBI Taxonomy" id="1547597"/>
    <lineage>
        <taxon>Bacteria</taxon>
        <taxon>Pseudomonadati</taxon>
        <taxon>Bacteroidota</taxon>
        <taxon>Bacteroidia</taxon>
        <taxon>Bacteroidales</taxon>
        <taxon>Porphyromonadaceae</taxon>
        <taxon>Sanguibacteroides</taxon>
    </lineage>
</organism>
<keyword evidence="9 10" id="KW-0998">Cell outer membrane</keyword>
<dbReference type="NCBIfam" id="TIGR04056">
    <property type="entry name" value="OMP_RagA_SusC"/>
    <property type="match status" value="1"/>
</dbReference>
<dbReference type="GO" id="GO:0009279">
    <property type="term" value="C:cell outer membrane"/>
    <property type="evidence" value="ECO:0007669"/>
    <property type="project" value="UniProtKB-SubCell"/>
</dbReference>
<evidence type="ECO:0000256" key="11">
    <source>
        <dbReference type="RuleBase" id="RU003357"/>
    </source>
</evidence>
<comment type="similarity">
    <text evidence="10 11">Belongs to the TonB-dependent receptor family.</text>
</comment>
<dbReference type="InterPro" id="IPR023996">
    <property type="entry name" value="TonB-dep_OMP_SusC/RagA"/>
</dbReference>
<dbReference type="InterPro" id="IPR037066">
    <property type="entry name" value="Plug_dom_sf"/>
</dbReference>
<dbReference type="InterPro" id="IPR023997">
    <property type="entry name" value="TonB-dep_OMP_SusC/RagA_CS"/>
</dbReference>
<keyword evidence="7 10" id="KW-0472">Membrane</keyword>
<reference evidence="14" key="1">
    <citation type="submission" date="2014-07" db="EMBL/GenBank/DDBJ databases">
        <title>Porphyromonadaceae bacterium OUH 308042 = ATCC BAA-2681 = DSM 28342 draft genome.</title>
        <authorList>
            <person name="Sydenham T.V."/>
            <person name="Hasman H."/>
            <person name="Justensen U.S."/>
        </authorList>
    </citation>
    <scope>NUCLEOTIDE SEQUENCE [LARGE SCALE GENOMIC DNA]</scope>
    <source>
        <strain evidence="14">OUH 308042</strain>
    </source>
</reference>
<feature type="domain" description="TonB-dependent receptor plug" evidence="13">
    <location>
        <begin position="226"/>
        <end position="353"/>
    </location>
</feature>
<evidence type="ECO:0000256" key="5">
    <source>
        <dbReference type="ARBA" id="ARBA00022729"/>
    </source>
</evidence>
<feature type="domain" description="TonB-dependent receptor-like beta-barrel" evidence="12">
    <location>
        <begin position="587"/>
        <end position="960"/>
    </location>
</feature>
<dbReference type="Gene3D" id="2.40.170.20">
    <property type="entry name" value="TonB-dependent receptor, beta-barrel domain"/>
    <property type="match status" value="1"/>
</dbReference>
<dbReference type="EMBL" id="JPIU01000051">
    <property type="protein sequence ID" value="KIO42603.1"/>
    <property type="molecule type" value="Genomic_DNA"/>
</dbReference>
<evidence type="ECO:0000313" key="15">
    <source>
        <dbReference type="Proteomes" id="UP000031980"/>
    </source>
</evidence>
<keyword evidence="4 10" id="KW-0812">Transmembrane</keyword>
<evidence type="ECO:0008006" key="16">
    <source>
        <dbReference type="Google" id="ProtNLM"/>
    </source>
</evidence>
<dbReference type="Pfam" id="PF13715">
    <property type="entry name" value="CarbopepD_reg_2"/>
    <property type="match status" value="1"/>
</dbReference>
<dbReference type="InterPro" id="IPR012910">
    <property type="entry name" value="Plug_dom"/>
</dbReference>
<keyword evidence="3 10" id="KW-1134">Transmembrane beta strand</keyword>
<keyword evidence="5" id="KW-0732">Signal</keyword>
<dbReference type="InterPro" id="IPR036942">
    <property type="entry name" value="Beta-barrel_TonB_sf"/>
</dbReference>
<comment type="subcellular location">
    <subcellularLocation>
        <location evidence="1 10">Cell outer membrane</location>
        <topology evidence="1 10">Multi-pass membrane protein</topology>
    </subcellularLocation>
</comment>
<evidence type="ECO:0000259" key="12">
    <source>
        <dbReference type="Pfam" id="PF00593"/>
    </source>
</evidence>
<keyword evidence="15" id="KW-1185">Reference proteome</keyword>
<dbReference type="GO" id="GO:0044718">
    <property type="term" value="P:siderophore transmembrane transport"/>
    <property type="evidence" value="ECO:0007669"/>
    <property type="project" value="TreeGrafter"/>
</dbReference>
<evidence type="ECO:0000256" key="10">
    <source>
        <dbReference type="PROSITE-ProRule" id="PRU01360"/>
    </source>
</evidence>
<keyword evidence="6 11" id="KW-0798">TonB box</keyword>
<dbReference type="NCBIfam" id="TIGR04057">
    <property type="entry name" value="SusC_RagA_signa"/>
    <property type="match status" value="1"/>
</dbReference>
<dbReference type="Pfam" id="PF07715">
    <property type="entry name" value="Plug"/>
    <property type="match status" value="1"/>
</dbReference>
<dbReference type="Gene3D" id="2.60.40.1120">
    <property type="entry name" value="Carboxypeptidase-like, regulatory domain"/>
    <property type="match status" value="1"/>
</dbReference>
<name>A0A0C3M818_9PORP</name>
<evidence type="ECO:0000256" key="2">
    <source>
        <dbReference type="ARBA" id="ARBA00022448"/>
    </source>
</evidence>
<dbReference type="SUPFAM" id="SSF49464">
    <property type="entry name" value="Carboxypeptidase regulatory domain-like"/>
    <property type="match status" value="1"/>
</dbReference>
<sequence>MKKKRDSVPKNRQYPRFTSSTRRKILLFVLLTGPLFFSAKSFSQTKVSLKLRNVAMQEVFAQLEKITEYTFLYKPDLLKKCGRMDIDVKDVEFNHLLKDLLYPFGLSFTIDDRVIIITPAEPKKEKKQRILIKGRVLAKDSTAIPGVTILLKGTSTGLTTDNQGFFTFILPDSTASREFTLSFIGMKTQTLRYKDRPKTGLWTIILEEEVLNMDEVVVTGYQQMRKSDVVGSITTVKTSDIMMPGYTSIDQMLQGRVAGMVVTNTSSRIGTSPKIRIRGTSTILGNQDPLWVVDGIIQPDPLPIDRSDVMIDDLKNILGNQISWLNPADIETITILKDAAATAIYGSKAANGVIVITTKRGKEGRMTVNYGVTFSFRARPHYNQFNLMNSKERIQFSREAFEQGVFYSEIPVGSINTYEGIIQMLKDKQLTGEEAEKAVLRLESANTDWFKILTRNSLSHNHHLSISGGTNKVTYNASLGFNDQAGIELQNNAQNLSARLSLGVQLHPKVRMDIVLGGAINKNRSYAAGVNPLGYAKTTSRAIPAYEESGDLYYIQKAAYYKLNARDRLYLKYNILHEMEHSYSQNKAQQMNGSFNFSWEIFPWLKYEFVGGINTNTGLGESFAGAQTFYVARNYRGYDYGTEEYGSEKYNAAMLPYGGELFNSERNVTGWNIQNKIVIQKAWNEDHRLGVLLGTESSSTSTKNASHKTFGYMPERGERVTEPTPLDQLKPIGAPVDKWGILQAIYNGSGWMRTTQTANLFSLFATLTYSLKHRYVLNASIRNDVSNRFGQDQNKRFDPTFSFGVSWNIAQEPLLNSISAYLNQFTLRAAYGIQGNAVNSISPDLILTMGPLKEYYGSFTSSISRLPNPDLSWERTKTWNLGVDIQLFRWITMNLEYYTKRSNNIIKQTVAYEYGINDMDINGGRITNSGIEYTLNITPIRTKNWGWTIGLNSSKNWNKAQTEALIHNFTAKDYLEGKSDRILKKGYPLSGFWSFSYKGLNHDTGLPEFNHIYQQDEEGKIKLNPHGQPLLAKISEITDFLVYSGKTEPDFTGGITTRLRWKNLTFGANCSLLIGAQKRLPSPFPGKNHIPTSDINLDRELINRWKEPGDERKTNIPGLYTGIEPIDFTLPDVGFGGNTYTGTMTDPYEMWEKSDLRVVNASFFRCQQMSLTWNMSERICMQLGIKSFSVQAIVNNVFVIASKKFHGFDPELGNSVQPKTYSVGINVGF</sequence>
<dbReference type="PROSITE" id="PS52016">
    <property type="entry name" value="TONB_DEPENDENT_REC_3"/>
    <property type="match status" value="1"/>
</dbReference>
<dbReference type="Gene3D" id="2.170.130.10">
    <property type="entry name" value="TonB-dependent receptor, plug domain"/>
    <property type="match status" value="1"/>
</dbReference>
<evidence type="ECO:0000256" key="6">
    <source>
        <dbReference type="ARBA" id="ARBA00023077"/>
    </source>
</evidence>
<evidence type="ECO:0000256" key="3">
    <source>
        <dbReference type="ARBA" id="ARBA00022452"/>
    </source>
</evidence>
<evidence type="ECO:0000256" key="8">
    <source>
        <dbReference type="ARBA" id="ARBA00023170"/>
    </source>
</evidence>
<dbReference type="InterPro" id="IPR039426">
    <property type="entry name" value="TonB-dep_rcpt-like"/>
</dbReference>
<protein>
    <recommendedName>
        <fullName evidence="16">SusC/RagA family TonB-linked outer membrane protein</fullName>
    </recommendedName>
</protein>
<proteinExistence type="inferred from homology"/>
<dbReference type="Proteomes" id="UP000031980">
    <property type="component" value="Unassembled WGS sequence"/>
</dbReference>
<gene>
    <name evidence="14" type="ORF">BA92_14670</name>
</gene>
<dbReference type="InterPro" id="IPR000531">
    <property type="entry name" value="Beta-barrel_TonB"/>
</dbReference>
<evidence type="ECO:0000256" key="9">
    <source>
        <dbReference type="ARBA" id="ARBA00023237"/>
    </source>
</evidence>
<dbReference type="AlphaFoldDB" id="A0A0C3M818"/>
<dbReference type="PANTHER" id="PTHR30069:SF29">
    <property type="entry name" value="HEMOGLOBIN AND HEMOGLOBIN-HAPTOGLOBIN-BINDING PROTEIN 1-RELATED"/>
    <property type="match status" value="1"/>
</dbReference>
<evidence type="ECO:0000256" key="4">
    <source>
        <dbReference type="ARBA" id="ARBA00022692"/>
    </source>
</evidence>
<dbReference type="PANTHER" id="PTHR30069">
    <property type="entry name" value="TONB-DEPENDENT OUTER MEMBRANE RECEPTOR"/>
    <property type="match status" value="1"/>
</dbReference>
<accession>A0A0C3M818</accession>
<keyword evidence="8" id="KW-0675">Receptor</keyword>
<dbReference type="GO" id="GO:0015344">
    <property type="term" value="F:siderophore uptake transmembrane transporter activity"/>
    <property type="evidence" value="ECO:0007669"/>
    <property type="project" value="TreeGrafter"/>
</dbReference>
<comment type="caution">
    <text evidence="14">The sequence shown here is derived from an EMBL/GenBank/DDBJ whole genome shotgun (WGS) entry which is preliminary data.</text>
</comment>
<dbReference type="Pfam" id="PF00593">
    <property type="entry name" value="TonB_dep_Rec_b-barrel"/>
    <property type="match status" value="1"/>
</dbReference>
<evidence type="ECO:0000259" key="13">
    <source>
        <dbReference type="Pfam" id="PF07715"/>
    </source>
</evidence>